<dbReference type="FunFam" id="3.40.50.720:FF:000084">
    <property type="entry name" value="Short-chain dehydrogenase reductase"/>
    <property type="match status" value="1"/>
</dbReference>
<dbReference type="PRINTS" id="PR00081">
    <property type="entry name" value="GDHRDH"/>
</dbReference>
<proteinExistence type="inferred from homology"/>
<dbReference type="InterPro" id="IPR050259">
    <property type="entry name" value="SDR"/>
</dbReference>
<reference evidence="3" key="1">
    <citation type="submission" date="2021-11" db="EMBL/GenBank/DDBJ databases">
        <title>Streptomyces corallinus and Kineosporia corallina sp. nov., two new coral-derived marine actinobacteria.</title>
        <authorList>
            <person name="Buangrab K."/>
            <person name="Sutthacheep M."/>
            <person name="Yeemin T."/>
            <person name="Harunari E."/>
            <person name="Igarashi Y."/>
            <person name="Sripreechasak P."/>
            <person name="Kanchanasin P."/>
            <person name="Tanasupawat S."/>
            <person name="Phongsopitanun W."/>
        </authorList>
    </citation>
    <scope>NUCLEOTIDE SEQUENCE</scope>
    <source>
        <strain evidence="3">JCM 31032</strain>
    </source>
</reference>
<sequence>MMEHNDFRPRAAIVTGAQSGIGKATALALAAAGLDVGLTWFDDEAAARTVAASIEEQGHRAPLARLDTGDPGSCAGVIEALIGELGGVQVFVNNAGTGQTTPFLEMDLDDWRRVVAVDLDGAFVCLQTAARAMVTAGRGGRLIAVTSVHQHQPRVGAAAYDAAKAGLGALIQTAALELGEHGITANSVAPGEIATAMNKAEGVDPHTQRRPGVPLGRPGDPREVAAVIAFLASPAASYVTGASWPVDGGMLNMGPQGGSHLTSDQWRRVEGAG</sequence>
<evidence type="ECO:0000313" key="4">
    <source>
        <dbReference type="Proteomes" id="UP001138997"/>
    </source>
</evidence>
<keyword evidence="4" id="KW-1185">Reference proteome</keyword>
<dbReference type="SUPFAM" id="SSF51735">
    <property type="entry name" value="NAD(P)-binding Rossmann-fold domains"/>
    <property type="match status" value="1"/>
</dbReference>
<protein>
    <submittedName>
        <fullName evidence="3">SDR family oxidoreductase</fullName>
        <ecNumber evidence="3">1.1.1.-</ecNumber>
    </submittedName>
</protein>
<dbReference type="Proteomes" id="UP001138997">
    <property type="component" value="Unassembled WGS sequence"/>
</dbReference>
<gene>
    <name evidence="3" type="ORF">LR394_12630</name>
</gene>
<organism evidence="3 4">
    <name type="scientific">Kineosporia babensis</name>
    <dbReference type="NCBI Taxonomy" id="499548"/>
    <lineage>
        <taxon>Bacteria</taxon>
        <taxon>Bacillati</taxon>
        <taxon>Actinomycetota</taxon>
        <taxon>Actinomycetes</taxon>
        <taxon>Kineosporiales</taxon>
        <taxon>Kineosporiaceae</taxon>
        <taxon>Kineosporia</taxon>
    </lineage>
</organism>
<comment type="caution">
    <text evidence="3">The sequence shown here is derived from an EMBL/GenBank/DDBJ whole genome shotgun (WGS) entry which is preliminary data.</text>
</comment>
<dbReference type="EC" id="1.1.1.-" evidence="3"/>
<dbReference type="PANTHER" id="PTHR42879">
    <property type="entry name" value="3-OXOACYL-(ACYL-CARRIER-PROTEIN) REDUCTASE"/>
    <property type="match status" value="1"/>
</dbReference>
<dbReference type="RefSeq" id="WP_231441257.1">
    <property type="nucleotide sequence ID" value="NZ_JAJOMB010000005.1"/>
</dbReference>
<accession>A0A9X1NES1</accession>
<dbReference type="Pfam" id="PF13561">
    <property type="entry name" value="adh_short_C2"/>
    <property type="match status" value="1"/>
</dbReference>
<dbReference type="InterPro" id="IPR002347">
    <property type="entry name" value="SDR_fam"/>
</dbReference>
<evidence type="ECO:0000256" key="1">
    <source>
        <dbReference type="ARBA" id="ARBA00006484"/>
    </source>
</evidence>
<comment type="similarity">
    <text evidence="1">Belongs to the short-chain dehydrogenases/reductases (SDR) family.</text>
</comment>
<dbReference type="NCBIfam" id="NF009384">
    <property type="entry name" value="PRK12743.1"/>
    <property type="match status" value="1"/>
</dbReference>
<dbReference type="EMBL" id="JAJOMB010000005">
    <property type="protein sequence ID" value="MCD5311748.1"/>
    <property type="molecule type" value="Genomic_DNA"/>
</dbReference>
<name>A0A9X1NES1_9ACTN</name>
<dbReference type="InterPro" id="IPR036291">
    <property type="entry name" value="NAD(P)-bd_dom_sf"/>
</dbReference>
<dbReference type="PANTHER" id="PTHR42879:SF2">
    <property type="entry name" value="3-OXOACYL-[ACYL-CARRIER-PROTEIN] REDUCTASE FABG"/>
    <property type="match status" value="1"/>
</dbReference>
<keyword evidence="2 3" id="KW-0560">Oxidoreductase</keyword>
<dbReference type="AlphaFoldDB" id="A0A9X1NES1"/>
<dbReference type="Gene3D" id="3.40.50.720">
    <property type="entry name" value="NAD(P)-binding Rossmann-like Domain"/>
    <property type="match status" value="1"/>
</dbReference>
<dbReference type="GO" id="GO:0016491">
    <property type="term" value="F:oxidoreductase activity"/>
    <property type="evidence" value="ECO:0007669"/>
    <property type="project" value="UniProtKB-KW"/>
</dbReference>
<dbReference type="PRINTS" id="PR00080">
    <property type="entry name" value="SDRFAMILY"/>
</dbReference>
<evidence type="ECO:0000313" key="3">
    <source>
        <dbReference type="EMBL" id="MCD5311748.1"/>
    </source>
</evidence>
<evidence type="ECO:0000256" key="2">
    <source>
        <dbReference type="ARBA" id="ARBA00023002"/>
    </source>
</evidence>